<protein>
    <submittedName>
        <fullName evidence="2">Uncharacterized protein</fullName>
    </submittedName>
</protein>
<accession>A0ABT3S9V8</accession>
<evidence type="ECO:0000256" key="1">
    <source>
        <dbReference type="SAM" id="Phobius"/>
    </source>
</evidence>
<evidence type="ECO:0000313" key="2">
    <source>
        <dbReference type="EMBL" id="MCX2935662.1"/>
    </source>
</evidence>
<gene>
    <name evidence="2" type="ORF">ORI27_03045</name>
</gene>
<dbReference type="Proteomes" id="UP001300745">
    <property type="component" value="Unassembled WGS sequence"/>
</dbReference>
<keyword evidence="1" id="KW-0472">Membrane</keyword>
<comment type="caution">
    <text evidence="2">The sequence shown here is derived from an EMBL/GenBank/DDBJ whole genome shotgun (WGS) entry which is preliminary data.</text>
</comment>
<keyword evidence="1" id="KW-0812">Transmembrane</keyword>
<dbReference type="EMBL" id="JAPJDO010000002">
    <property type="protein sequence ID" value="MCX2935662.1"/>
    <property type="molecule type" value="Genomic_DNA"/>
</dbReference>
<dbReference type="RefSeq" id="WP_265995036.1">
    <property type="nucleotide sequence ID" value="NZ_JAPJDN010000002.1"/>
</dbReference>
<sequence>MSRRWWWTGSAVIVVVAVAVGAWFLLGRRHSDDSCAAVRDMIAVNRQHSAQVGAQADNGVQPTQDEYEQWADRLGELASTVDDETLAPHARRMADLAHQSAALNPAILAELSAPQPSPGPAATKYAALNQQFVAEQTELAHACPA</sequence>
<name>A0ABT3S9V8_9MYCO</name>
<reference evidence="2 3" key="1">
    <citation type="submission" date="2022-11" db="EMBL/GenBank/DDBJ databases">
        <title>Mycobacterium sp. nov.</title>
        <authorList>
            <person name="Papic B."/>
            <person name="Spicic S."/>
            <person name="Duvnjak S."/>
        </authorList>
    </citation>
    <scope>NUCLEOTIDE SEQUENCE [LARGE SCALE GENOMIC DNA]</scope>
    <source>
        <strain evidence="2 3">CVI_P4</strain>
    </source>
</reference>
<feature type="transmembrane region" description="Helical" evidence="1">
    <location>
        <begin position="6"/>
        <end position="26"/>
    </location>
</feature>
<proteinExistence type="predicted"/>
<keyword evidence="3" id="KW-1185">Reference proteome</keyword>
<organism evidence="2 3">
    <name type="scientific">Mycobacterium pinniadriaticum</name>
    <dbReference type="NCBI Taxonomy" id="2994102"/>
    <lineage>
        <taxon>Bacteria</taxon>
        <taxon>Bacillati</taxon>
        <taxon>Actinomycetota</taxon>
        <taxon>Actinomycetes</taxon>
        <taxon>Mycobacteriales</taxon>
        <taxon>Mycobacteriaceae</taxon>
        <taxon>Mycobacterium</taxon>
    </lineage>
</organism>
<keyword evidence="1" id="KW-1133">Transmembrane helix</keyword>
<evidence type="ECO:0000313" key="3">
    <source>
        <dbReference type="Proteomes" id="UP001300745"/>
    </source>
</evidence>